<keyword evidence="2 8" id="KW-0489">Methyltransferase</keyword>
<evidence type="ECO:0000256" key="4">
    <source>
        <dbReference type="ARBA" id="ARBA00022691"/>
    </source>
</evidence>
<dbReference type="PANTHER" id="PTHR18895:SF74">
    <property type="entry name" value="MTRF1L RELEASE FACTOR GLUTAMINE METHYLTRANSFERASE"/>
    <property type="match status" value="1"/>
</dbReference>
<accession>A0A3B0S5M0</accession>
<evidence type="ECO:0000256" key="5">
    <source>
        <dbReference type="ARBA" id="ARBA00048391"/>
    </source>
</evidence>
<dbReference type="EC" id="2.1.1.297" evidence="1"/>
<dbReference type="HAMAP" id="MF_02126">
    <property type="entry name" value="RF_methyltr_PrmC"/>
    <property type="match status" value="1"/>
</dbReference>
<organism evidence="8">
    <name type="scientific">hydrothermal vent metagenome</name>
    <dbReference type="NCBI Taxonomy" id="652676"/>
    <lineage>
        <taxon>unclassified sequences</taxon>
        <taxon>metagenomes</taxon>
        <taxon>ecological metagenomes</taxon>
    </lineage>
</organism>
<dbReference type="PANTHER" id="PTHR18895">
    <property type="entry name" value="HEMK METHYLTRANSFERASE"/>
    <property type="match status" value="1"/>
</dbReference>
<dbReference type="InterPro" id="IPR029063">
    <property type="entry name" value="SAM-dependent_MTases_sf"/>
</dbReference>
<dbReference type="GO" id="GO:0003676">
    <property type="term" value="F:nucleic acid binding"/>
    <property type="evidence" value="ECO:0007669"/>
    <property type="project" value="InterPro"/>
</dbReference>
<evidence type="ECO:0000256" key="2">
    <source>
        <dbReference type="ARBA" id="ARBA00022603"/>
    </source>
</evidence>
<dbReference type="CDD" id="cd02440">
    <property type="entry name" value="AdoMet_MTases"/>
    <property type="match status" value="1"/>
</dbReference>
<dbReference type="Pfam" id="PF17827">
    <property type="entry name" value="PrmC_N"/>
    <property type="match status" value="1"/>
</dbReference>
<dbReference type="SUPFAM" id="SSF53335">
    <property type="entry name" value="S-adenosyl-L-methionine-dependent methyltransferases"/>
    <property type="match status" value="1"/>
</dbReference>
<dbReference type="GO" id="GO:0102559">
    <property type="term" value="F:peptide chain release factor N(5)-glutamine methyltransferase activity"/>
    <property type="evidence" value="ECO:0007669"/>
    <property type="project" value="UniProtKB-EC"/>
</dbReference>
<dbReference type="AlphaFoldDB" id="A0A3B0S5M0"/>
<dbReference type="InterPro" id="IPR050320">
    <property type="entry name" value="N5-glutamine_MTase"/>
</dbReference>
<sequence>MALLRDIRLEAIRRLGQAGCDSPRLDVDLLLEEVSGLTPLNIMLQTDRPVSAKEQAGFQELLRRRILREPISQILGRKDFWSLTFAVNRHCLTPRPDSETLIEAALKSIPDRSKTLKILDLGTGSGCLILSLLSELPHSRGVAVDISDKALALARRNAESLDLQDRCEFIMSNWAEQLPVGEKFDIILCNPPYIAETCAGSLAPEVGDYEPHMALFAADDGYGEYERLAGILPGLMTSGGNAFLEIGHEQGQHVVEIFEKTPAKNIRIIQDLGRRDRCVAMAF</sequence>
<name>A0A3B0S5M0_9ZZZZ</name>
<evidence type="ECO:0000256" key="3">
    <source>
        <dbReference type="ARBA" id="ARBA00022679"/>
    </source>
</evidence>
<feature type="domain" description="Methyltransferase small" evidence="6">
    <location>
        <begin position="108"/>
        <end position="196"/>
    </location>
</feature>
<dbReference type="InterPro" id="IPR004556">
    <property type="entry name" value="HemK-like"/>
</dbReference>
<evidence type="ECO:0000256" key="1">
    <source>
        <dbReference type="ARBA" id="ARBA00012771"/>
    </source>
</evidence>
<dbReference type="InterPro" id="IPR019874">
    <property type="entry name" value="RF_methyltr_PrmC"/>
</dbReference>
<evidence type="ECO:0000313" key="8">
    <source>
        <dbReference type="EMBL" id="VAW00188.1"/>
    </source>
</evidence>
<evidence type="ECO:0000259" key="6">
    <source>
        <dbReference type="Pfam" id="PF05175"/>
    </source>
</evidence>
<reference evidence="8" key="1">
    <citation type="submission" date="2018-06" db="EMBL/GenBank/DDBJ databases">
        <authorList>
            <person name="Zhirakovskaya E."/>
        </authorList>
    </citation>
    <scope>NUCLEOTIDE SEQUENCE</scope>
</reference>
<dbReference type="InterPro" id="IPR007848">
    <property type="entry name" value="Small_mtfrase_dom"/>
</dbReference>
<protein>
    <recommendedName>
        <fullName evidence="1">peptide chain release factor N(5)-glutamine methyltransferase</fullName>
        <ecNumber evidence="1">2.1.1.297</ecNumber>
    </recommendedName>
</protein>
<proteinExistence type="inferred from homology"/>
<dbReference type="InterPro" id="IPR040758">
    <property type="entry name" value="PrmC_N"/>
</dbReference>
<dbReference type="NCBIfam" id="TIGR03534">
    <property type="entry name" value="RF_mod_PrmC"/>
    <property type="match status" value="1"/>
</dbReference>
<dbReference type="EMBL" id="UOEJ01000130">
    <property type="protein sequence ID" value="VAW00188.1"/>
    <property type="molecule type" value="Genomic_DNA"/>
</dbReference>
<dbReference type="InterPro" id="IPR002052">
    <property type="entry name" value="DNA_methylase_N6_adenine_CS"/>
</dbReference>
<keyword evidence="4" id="KW-0949">S-adenosyl-L-methionine</keyword>
<dbReference type="Gene3D" id="1.10.8.10">
    <property type="entry name" value="DNA helicase RuvA subunit, C-terminal domain"/>
    <property type="match status" value="1"/>
</dbReference>
<dbReference type="Pfam" id="PF05175">
    <property type="entry name" value="MTS"/>
    <property type="match status" value="1"/>
</dbReference>
<comment type="catalytic activity">
    <reaction evidence="5">
        <text>L-glutaminyl-[peptide chain release factor] + S-adenosyl-L-methionine = N(5)-methyl-L-glutaminyl-[peptide chain release factor] + S-adenosyl-L-homocysteine + H(+)</text>
        <dbReference type="Rhea" id="RHEA:42896"/>
        <dbReference type="Rhea" id="RHEA-COMP:10271"/>
        <dbReference type="Rhea" id="RHEA-COMP:10272"/>
        <dbReference type="ChEBI" id="CHEBI:15378"/>
        <dbReference type="ChEBI" id="CHEBI:30011"/>
        <dbReference type="ChEBI" id="CHEBI:57856"/>
        <dbReference type="ChEBI" id="CHEBI:59789"/>
        <dbReference type="ChEBI" id="CHEBI:61891"/>
        <dbReference type="EC" id="2.1.1.297"/>
    </reaction>
</comment>
<evidence type="ECO:0000259" key="7">
    <source>
        <dbReference type="Pfam" id="PF17827"/>
    </source>
</evidence>
<keyword evidence="3 8" id="KW-0808">Transferase</keyword>
<dbReference type="PROSITE" id="PS00092">
    <property type="entry name" value="N6_MTASE"/>
    <property type="match status" value="1"/>
</dbReference>
<gene>
    <name evidence="8" type="ORF">MNBD_ALPHA01-605</name>
</gene>
<feature type="domain" description="Release factor glutamine methyltransferase N-terminal" evidence="7">
    <location>
        <begin position="9"/>
        <end position="76"/>
    </location>
</feature>
<dbReference type="NCBIfam" id="TIGR00536">
    <property type="entry name" value="hemK_fam"/>
    <property type="match status" value="1"/>
</dbReference>
<dbReference type="Gene3D" id="3.40.50.150">
    <property type="entry name" value="Vaccinia Virus protein VP39"/>
    <property type="match status" value="1"/>
</dbReference>
<dbReference type="GO" id="GO:0032259">
    <property type="term" value="P:methylation"/>
    <property type="evidence" value="ECO:0007669"/>
    <property type="project" value="UniProtKB-KW"/>
</dbReference>